<keyword evidence="2" id="KW-1185">Reference proteome</keyword>
<dbReference type="Proteomes" id="UP000188605">
    <property type="component" value="Unassembled WGS sequence"/>
</dbReference>
<comment type="caution">
    <text evidence="1">The sequence shown here is derived from an EMBL/GenBank/DDBJ whole genome shotgun (WGS) entry which is preliminary data.</text>
</comment>
<accession>A0ACC8X890</accession>
<sequence>MKIVFISKCIDKTGITTHMLTLGRQLVKMGHEVYLITSGCNKNNLETLRLFKEFKQAGIKHRTVKFPLYSTTGLKNQIKIFLKYILVLPKAMKVLREIKPDIIHLHYFIVGYIPKIYNMIFKRIPSIATLHKADVVKTPLSCKADACIAISEEVKPEIINKFKYSKVYTIYNGTDKVKPCKRIKNSKPNILFVGSLERRKGLDILIDALKIVAKTNPNFTCTILGDGGVEWVNQLIQNANLQEFITLVPFQDPQSLYKKSDIFVLPSRVEGFALVVIEAMMNGLPVIRSNTEGASVQIVPEKTGYIFENENSEELANYILKLLEDENLRLKMGKKGYKKAITEFSSEIMAEKTIAAYKSLIKD</sequence>
<protein>
    <submittedName>
        <fullName evidence="1">Uncharacterized protein</fullName>
    </submittedName>
</protein>
<reference evidence="1" key="1">
    <citation type="submission" date="2016-08" db="EMBL/GenBank/DDBJ databases">
        <authorList>
            <person name="Ngugi D.K."/>
            <person name="Miyake S."/>
            <person name="Stingl U."/>
        </authorList>
    </citation>
    <scope>NUCLEOTIDE SEQUENCE</scope>
    <source>
        <strain evidence="1">SCG-B11WGA-EpuloA1</strain>
    </source>
</reference>
<organism evidence="1 2">
    <name type="scientific">Candidatus Epulonipiscium fishelsonii</name>
    <dbReference type="NCBI Taxonomy" id="77094"/>
    <lineage>
        <taxon>Bacteria</taxon>
        <taxon>Bacillati</taxon>
        <taxon>Bacillota</taxon>
        <taxon>Clostridia</taxon>
        <taxon>Lachnospirales</taxon>
        <taxon>Lachnospiraceae</taxon>
        <taxon>Candidatus Epulonipiscium</taxon>
    </lineage>
</organism>
<dbReference type="EMBL" id="LJDB01000098">
    <property type="protein sequence ID" value="ONI38079.1"/>
    <property type="molecule type" value="Genomic_DNA"/>
</dbReference>
<evidence type="ECO:0000313" key="2">
    <source>
        <dbReference type="Proteomes" id="UP000188605"/>
    </source>
</evidence>
<proteinExistence type="predicted"/>
<name>A0ACC8X890_9FIRM</name>
<evidence type="ECO:0000313" key="1">
    <source>
        <dbReference type="EMBL" id="ONI38079.1"/>
    </source>
</evidence>
<gene>
    <name evidence="1" type="ORF">AN396_11705</name>
</gene>